<dbReference type="EMBL" id="CAJNOK010008527">
    <property type="protein sequence ID" value="CAF1065888.1"/>
    <property type="molecule type" value="Genomic_DNA"/>
</dbReference>
<feature type="region of interest" description="Disordered" evidence="1">
    <location>
        <begin position="150"/>
        <end position="171"/>
    </location>
</feature>
<dbReference type="Gene3D" id="3.40.50.1110">
    <property type="entry name" value="SGNH hydrolase"/>
    <property type="match status" value="1"/>
</dbReference>
<protein>
    <recommendedName>
        <fullName evidence="2">Endonuclease/exonuclease/phosphatase domain-containing protein</fullName>
    </recommendedName>
</protein>
<dbReference type="Proteomes" id="UP000682733">
    <property type="component" value="Unassembled WGS sequence"/>
</dbReference>
<evidence type="ECO:0000256" key="1">
    <source>
        <dbReference type="SAM" id="MobiDB-lite"/>
    </source>
</evidence>
<dbReference type="InterPro" id="IPR036691">
    <property type="entry name" value="Endo/exonu/phosph_ase_sf"/>
</dbReference>
<feature type="domain" description="Endonuclease/exonuclease/phosphatase" evidence="2">
    <location>
        <begin position="343"/>
        <end position="464"/>
    </location>
</feature>
<proteinExistence type="predicted"/>
<dbReference type="InterPro" id="IPR036514">
    <property type="entry name" value="SGNH_hydro_sf"/>
</dbReference>
<accession>A0A8S2E4G1</accession>
<name>A0A8S2E4G1_9BILA</name>
<dbReference type="Gene3D" id="3.60.10.10">
    <property type="entry name" value="Endonuclease/exonuclease/phosphatase"/>
    <property type="match status" value="1"/>
</dbReference>
<dbReference type="Proteomes" id="UP000677228">
    <property type="component" value="Unassembled WGS sequence"/>
</dbReference>
<feature type="non-terminal residue" evidence="3">
    <location>
        <position position="1"/>
    </location>
</feature>
<dbReference type="SUPFAM" id="SSF52266">
    <property type="entry name" value="SGNH hydrolase"/>
    <property type="match status" value="1"/>
</dbReference>
<feature type="compositionally biased region" description="Low complexity" evidence="1">
    <location>
        <begin position="154"/>
        <end position="165"/>
    </location>
</feature>
<dbReference type="AlphaFoldDB" id="A0A8S2E4G1"/>
<comment type="caution">
    <text evidence="3">The sequence shown here is derived from an EMBL/GenBank/DDBJ whole genome shotgun (WGS) entry which is preliminary data.</text>
</comment>
<dbReference type="Pfam" id="PF03372">
    <property type="entry name" value="Exo_endo_phos"/>
    <property type="match status" value="1"/>
</dbReference>
<dbReference type="GO" id="GO:0003824">
    <property type="term" value="F:catalytic activity"/>
    <property type="evidence" value="ECO:0007669"/>
    <property type="project" value="InterPro"/>
</dbReference>
<organism evidence="3 5">
    <name type="scientific">Didymodactylos carnosus</name>
    <dbReference type="NCBI Taxonomy" id="1234261"/>
    <lineage>
        <taxon>Eukaryota</taxon>
        <taxon>Metazoa</taxon>
        <taxon>Spiralia</taxon>
        <taxon>Gnathifera</taxon>
        <taxon>Rotifera</taxon>
        <taxon>Eurotatoria</taxon>
        <taxon>Bdelloidea</taxon>
        <taxon>Philodinida</taxon>
        <taxon>Philodinidae</taxon>
        <taxon>Didymodactylos</taxon>
    </lineage>
</organism>
<dbReference type="InterPro" id="IPR005135">
    <property type="entry name" value="Endo/exonuclease/phosphatase"/>
</dbReference>
<gene>
    <name evidence="3" type="ORF">OVA965_LOCUS17653</name>
    <name evidence="4" type="ORF">TMI583_LOCUS17660</name>
</gene>
<sequence>MDIQSRRSELEKELKPTLTNKLKALNIRVPNSFKKNEMVELLLLNEIRGETSSLTEDMVKSAQTPASDLAVGDDSYCLQVVDNNENSNRLLSEKINLMNRILTQNDQILAQNAILLSFLTSSAKEEKQTKNLDPFAPTFVSEHLDSSFHLNQRSSTTSSPLSSTPQRMKNDLSDNISRVNESTTTIIPTENKRKTICILGDSLLRDLDPKIISDKKHLVKIKTHGGEKLSKLNDKVKTKYEHLLKESNTVIFVCGTNSISDHDVNECIREAETLIKTTKSINSNINICMTTVPFRSCKLNQGGFDKIASYNKQLKQICQEQNVELIRINFERELAEELSIPGFLHYRNDFSRKSQGIVTYVRHDINHSLIACSNEAMAMLLEVQVSAYFLLQNAKKDVPLILVGDFNVNTAAPPGGLQQILELFSIRRAFSVSTTHKNTKIDNVFYSNEWEQPSTKVFPELGKSPHFLLEAKFNLQSKSKQK</sequence>
<evidence type="ECO:0000313" key="3">
    <source>
        <dbReference type="EMBL" id="CAF1065888.1"/>
    </source>
</evidence>
<dbReference type="SUPFAM" id="SSF56219">
    <property type="entry name" value="DNase I-like"/>
    <property type="match status" value="1"/>
</dbReference>
<evidence type="ECO:0000313" key="4">
    <source>
        <dbReference type="EMBL" id="CAF3830869.1"/>
    </source>
</evidence>
<evidence type="ECO:0000259" key="2">
    <source>
        <dbReference type="Pfam" id="PF03372"/>
    </source>
</evidence>
<evidence type="ECO:0000313" key="5">
    <source>
        <dbReference type="Proteomes" id="UP000677228"/>
    </source>
</evidence>
<dbReference type="EMBL" id="CAJOBA010008541">
    <property type="protein sequence ID" value="CAF3830869.1"/>
    <property type="molecule type" value="Genomic_DNA"/>
</dbReference>
<reference evidence="3" key="1">
    <citation type="submission" date="2021-02" db="EMBL/GenBank/DDBJ databases">
        <authorList>
            <person name="Nowell W R."/>
        </authorList>
    </citation>
    <scope>NUCLEOTIDE SEQUENCE</scope>
</reference>